<evidence type="ECO:0000313" key="2">
    <source>
        <dbReference type="Proteomes" id="UP001162501"/>
    </source>
</evidence>
<name>A0ACB0EM29_RANTA</name>
<accession>A0ACB0EM29</accession>
<dbReference type="Proteomes" id="UP001162501">
    <property type="component" value="Chromosome 21"/>
</dbReference>
<gene>
    <name evidence="1" type="ORF">MRATA1EN3_LOCUS12712</name>
</gene>
<reference evidence="1" key="1">
    <citation type="submission" date="2023-05" db="EMBL/GenBank/DDBJ databases">
        <authorList>
            <consortium name="ELIXIR-Norway"/>
        </authorList>
    </citation>
    <scope>NUCLEOTIDE SEQUENCE</scope>
</reference>
<sequence>MELPGAALAVLLLTAALSALNRLCQPWLPFPLDKDLAWSVPSLTVGAITPTDCCFSFVSRQIPRKFVDDYYETSSQCSQPGVVFKTKRGRQVCADPSEDWVQEYIADLELNP</sequence>
<dbReference type="EMBL" id="OX596105">
    <property type="protein sequence ID" value="CAI9701499.1"/>
    <property type="molecule type" value="Genomic_DNA"/>
</dbReference>
<evidence type="ECO:0000313" key="1">
    <source>
        <dbReference type="EMBL" id="CAI9701499.1"/>
    </source>
</evidence>
<proteinExistence type="predicted"/>
<protein>
    <submittedName>
        <fullName evidence="1">Uncharacterized protein</fullName>
    </submittedName>
</protein>
<organism evidence="1 2">
    <name type="scientific">Rangifer tarandus platyrhynchus</name>
    <name type="common">Svalbard reindeer</name>
    <dbReference type="NCBI Taxonomy" id="3082113"/>
    <lineage>
        <taxon>Eukaryota</taxon>
        <taxon>Metazoa</taxon>
        <taxon>Chordata</taxon>
        <taxon>Craniata</taxon>
        <taxon>Vertebrata</taxon>
        <taxon>Euteleostomi</taxon>
        <taxon>Mammalia</taxon>
        <taxon>Eutheria</taxon>
        <taxon>Laurasiatheria</taxon>
        <taxon>Artiodactyla</taxon>
        <taxon>Ruminantia</taxon>
        <taxon>Pecora</taxon>
        <taxon>Cervidae</taxon>
        <taxon>Odocoileinae</taxon>
        <taxon>Rangifer</taxon>
    </lineage>
</organism>